<keyword evidence="2" id="KW-1185">Reference proteome</keyword>
<proteinExistence type="predicted"/>
<protein>
    <submittedName>
        <fullName evidence="1">LOC101234274</fullName>
    </submittedName>
</protein>
<reference evidence="2" key="1">
    <citation type="submission" date="2021-01" db="EMBL/GenBank/DDBJ databases">
        <title>Caligus Genome Assembly.</title>
        <authorList>
            <person name="Gallardo-Escarate C."/>
        </authorList>
    </citation>
    <scope>NUCLEOTIDE SEQUENCE [LARGE SCALE GENOMIC DNA]</scope>
</reference>
<dbReference type="AlphaFoldDB" id="A0A7T8JZK1"/>
<evidence type="ECO:0000313" key="2">
    <source>
        <dbReference type="Proteomes" id="UP000595437"/>
    </source>
</evidence>
<accession>A0A7T8JZK1</accession>
<name>A0A7T8JZK1_CALRO</name>
<dbReference type="EMBL" id="CP045899">
    <property type="protein sequence ID" value="QQP41052.1"/>
    <property type="molecule type" value="Genomic_DNA"/>
</dbReference>
<sequence length="305" mass="34414">MRKRDWSKDPIRTSDSVQLKFLENFAEWLEKWEKQKTLGLSKETFLCAIQTSKAMPKLIVHLLEKEGMDYVLTGKICSAPIEKRFGDYMMLGGSNYYALLFHLKEAKNVLSASSEGEVENDTSALLAAMEVFEGSCIPSDEGDEGAVFYVAGYVAQKLVKSTKCQACQEIVSKGKTVPRITFDVGVDQESSIKSTKDDLISLVTRGGLTYPSDAVFISIRQLFMRFKNPQKSFVAALMEILLVQEDKYLLAMNLLPDIFSRFFNCMSKNHVSEINDTIHNSKKRGGDHQDKIQKKIMKLQSSTKK</sequence>
<organism evidence="1 2">
    <name type="scientific">Caligus rogercresseyi</name>
    <name type="common">Sea louse</name>
    <dbReference type="NCBI Taxonomy" id="217165"/>
    <lineage>
        <taxon>Eukaryota</taxon>
        <taxon>Metazoa</taxon>
        <taxon>Ecdysozoa</taxon>
        <taxon>Arthropoda</taxon>
        <taxon>Crustacea</taxon>
        <taxon>Multicrustacea</taxon>
        <taxon>Hexanauplia</taxon>
        <taxon>Copepoda</taxon>
        <taxon>Siphonostomatoida</taxon>
        <taxon>Caligidae</taxon>
        <taxon>Caligus</taxon>
    </lineage>
</organism>
<gene>
    <name evidence="1" type="ORF">FKW44_015299</name>
</gene>
<dbReference type="Proteomes" id="UP000595437">
    <property type="component" value="Chromosome 10"/>
</dbReference>
<evidence type="ECO:0000313" key="1">
    <source>
        <dbReference type="EMBL" id="QQP41052.1"/>
    </source>
</evidence>
<dbReference type="OrthoDB" id="6381099at2759"/>